<name>A0A8T3YKK5_9ARCH</name>
<evidence type="ECO:0000259" key="1">
    <source>
        <dbReference type="Pfam" id="PF00534"/>
    </source>
</evidence>
<organism evidence="3 4">
    <name type="scientific">Candidatus Iainarchaeum sp</name>
    <dbReference type="NCBI Taxonomy" id="3101447"/>
    <lineage>
        <taxon>Archaea</taxon>
        <taxon>Candidatus Iainarchaeota</taxon>
        <taxon>Candidatus Iainarchaeia</taxon>
        <taxon>Candidatus Iainarchaeales</taxon>
        <taxon>Candidatus Iainarchaeaceae</taxon>
        <taxon>Candidatus Iainarchaeum</taxon>
    </lineage>
</organism>
<evidence type="ECO:0000313" key="3">
    <source>
        <dbReference type="EMBL" id="MBI4210220.1"/>
    </source>
</evidence>
<dbReference type="InterPro" id="IPR028098">
    <property type="entry name" value="Glyco_trans_4-like_N"/>
</dbReference>
<dbReference type="Pfam" id="PF13439">
    <property type="entry name" value="Glyco_transf_4"/>
    <property type="match status" value="1"/>
</dbReference>
<feature type="domain" description="Glycosyl transferase family 1" evidence="1">
    <location>
        <begin position="183"/>
        <end position="333"/>
    </location>
</feature>
<proteinExistence type="predicted"/>
<accession>A0A8T3YKK5</accession>
<reference evidence="3" key="1">
    <citation type="submission" date="2020-07" db="EMBL/GenBank/DDBJ databases">
        <title>Huge and variable diversity of episymbiotic CPR bacteria and DPANN archaea in groundwater ecosystems.</title>
        <authorList>
            <person name="He C.Y."/>
            <person name="Keren R."/>
            <person name="Whittaker M."/>
            <person name="Farag I.F."/>
            <person name="Doudna J."/>
            <person name="Cate J.H.D."/>
            <person name="Banfield J.F."/>
        </authorList>
    </citation>
    <scope>NUCLEOTIDE SEQUENCE</scope>
    <source>
        <strain evidence="3">NC_groundwater_1296_Ag_S-0.2um_52_80</strain>
    </source>
</reference>
<dbReference type="GO" id="GO:0016757">
    <property type="term" value="F:glycosyltransferase activity"/>
    <property type="evidence" value="ECO:0007669"/>
    <property type="project" value="InterPro"/>
</dbReference>
<dbReference type="Pfam" id="PF00534">
    <property type="entry name" value="Glycos_transf_1"/>
    <property type="match status" value="1"/>
</dbReference>
<evidence type="ECO:0000313" key="4">
    <source>
        <dbReference type="Proteomes" id="UP000732298"/>
    </source>
</evidence>
<dbReference type="Proteomes" id="UP000732298">
    <property type="component" value="Unassembled WGS sequence"/>
</dbReference>
<dbReference type="EMBL" id="JACQPB010000024">
    <property type="protein sequence ID" value="MBI4210220.1"/>
    <property type="molecule type" value="Genomic_DNA"/>
</dbReference>
<gene>
    <name evidence="3" type="ORF">HY544_01795</name>
</gene>
<dbReference type="InterPro" id="IPR001296">
    <property type="entry name" value="Glyco_trans_1"/>
</dbReference>
<comment type="caution">
    <text evidence="3">The sequence shown here is derived from an EMBL/GenBank/DDBJ whole genome shotgun (WGS) entry which is preliminary data.</text>
</comment>
<protein>
    <submittedName>
        <fullName evidence="3">Glycosyltransferase family 4 protein</fullName>
    </submittedName>
</protein>
<dbReference type="PANTHER" id="PTHR12526">
    <property type="entry name" value="GLYCOSYLTRANSFERASE"/>
    <property type="match status" value="1"/>
</dbReference>
<dbReference type="AlphaFoldDB" id="A0A8T3YKK5"/>
<feature type="domain" description="Glycosyltransferase subfamily 4-like N-terminal" evidence="2">
    <location>
        <begin position="14"/>
        <end position="173"/>
    </location>
</feature>
<dbReference type="Gene3D" id="3.40.50.2000">
    <property type="entry name" value="Glycogen Phosphorylase B"/>
    <property type="match status" value="2"/>
</dbReference>
<evidence type="ECO:0000259" key="2">
    <source>
        <dbReference type="Pfam" id="PF13439"/>
    </source>
</evidence>
<dbReference type="CDD" id="cd03801">
    <property type="entry name" value="GT4_PimA-like"/>
    <property type="match status" value="1"/>
</dbReference>
<sequence length="361" mass="39238">MRIAQVSHHFAPCVGGVERVVRDISKALQERGHEVKVICLNRCAYSRIDLPRKETVDGILVERLKFVDLKYYKIAMGLLASIRDSDIVHVHGIGFLSDFLIAMKVVHRKKVFVSTHGGIFHTGSVGLLKNVYFQGVQRALLGFADGIVAVSRNDLVLFSGICKNVALIENGIHVSGFIPGKKAANSFLFVGRISRNKRVDRLIGAFAELPKKTGFSLVIAGTDWEGLLEGCRKLVREKGLAKKVRFVIGPSEDELKALYSSSEFFVSASEYEGFGLSLVEAMASGCIPIVHNNEGFGSIVRHGQDGFIADFSGTETAAKAISAAMKCGKKKMSRAAVARAMKFSISGKITELEGLYAAGKN</sequence>
<dbReference type="SUPFAM" id="SSF53756">
    <property type="entry name" value="UDP-Glycosyltransferase/glycogen phosphorylase"/>
    <property type="match status" value="1"/>
</dbReference>